<evidence type="ECO:0000313" key="2">
    <source>
        <dbReference type="Proteomes" id="UP000008710"/>
    </source>
</evidence>
<protein>
    <submittedName>
        <fullName evidence="1">Uncharacterized protein</fullName>
    </submittedName>
</protein>
<dbReference type="EMBL" id="CP000432">
    <property type="protein sequence ID" value="ABH00064.1"/>
    <property type="molecule type" value="Genomic_DNA"/>
</dbReference>
<sequence>MCHRLCSPGVGGPMTPHMRDRFDLLGVHPEHSRTSIDLHITVRIGAGSTRSGKYLGSRRRVSMRSARGFPVLTPCAASNATAISW</sequence>
<reference evidence="2" key="1">
    <citation type="journal article" date="2006" name="Proc. Natl. Acad. Sci. U.S.A.">
        <title>The complete genome of Rhodococcus sp. RHA1 provides insights into a catabolic powerhouse.</title>
        <authorList>
            <person name="McLeod M.P."/>
            <person name="Warren R.L."/>
            <person name="Hsiao W.W.L."/>
            <person name="Araki N."/>
            <person name="Myhre M."/>
            <person name="Fernandes C."/>
            <person name="Miyazawa D."/>
            <person name="Wong W."/>
            <person name="Lillquist A.L."/>
            <person name="Wang D."/>
            <person name="Dosanjh M."/>
            <person name="Hara H."/>
            <person name="Petrescu A."/>
            <person name="Morin R.D."/>
            <person name="Yang G."/>
            <person name="Stott J.M."/>
            <person name="Schein J.E."/>
            <person name="Shin H."/>
            <person name="Smailus D."/>
            <person name="Siddiqui A.S."/>
            <person name="Marra M.A."/>
            <person name="Jones S.J.M."/>
            <person name="Holt R."/>
            <person name="Brinkman F.S.L."/>
            <person name="Miyauchi K."/>
            <person name="Fukuda M."/>
            <person name="Davies J.E."/>
            <person name="Mohn W.W."/>
            <person name="Eltis L.D."/>
        </authorList>
    </citation>
    <scope>NUCLEOTIDE SEQUENCE [LARGE SCALE GENOMIC DNA]</scope>
    <source>
        <strain evidence="2">RHA1</strain>
    </source>
</reference>
<name>Q0RXC2_RHOJR</name>
<dbReference type="AlphaFoldDB" id="Q0RXC2"/>
<proteinExistence type="predicted"/>
<accession>Q0RXC2</accession>
<organism evidence="1 2">
    <name type="scientific">Rhodococcus jostii (strain RHA1)</name>
    <dbReference type="NCBI Taxonomy" id="101510"/>
    <lineage>
        <taxon>Bacteria</taxon>
        <taxon>Bacillati</taxon>
        <taxon>Actinomycetota</taxon>
        <taxon>Actinomycetes</taxon>
        <taxon>Mycobacteriales</taxon>
        <taxon>Nocardiaceae</taxon>
        <taxon>Rhodococcus</taxon>
    </lineage>
</organism>
<dbReference type="Proteomes" id="UP000008710">
    <property type="component" value="Plasmid pRHL1"/>
</dbReference>
<geneLocation type="plasmid" evidence="1 2">
    <name>pRHL1</name>
</geneLocation>
<gene>
    <name evidence="1" type="ordered locus">RHA1_ro09020</name>
</gene>
<dbReference type="KEGG" id="rha:RHA1_ro09020"/>
<dbReference type="HOGENOM" id="CLU_2510491_0_0_11"/>
<evidence type="ECO:0000313" key="1">
    <source>
        <dbReference type="EMBL" id="ABH00064.1"/>
    </source>
</evidence>
<keyword evidence="1" id="KW-0614">Plasmid</keyword>